<gene>
    <name evidence="9" type="ORF">GCM10011387_03260</name>
</gene>
<dbReference type="InterPro" id="IPR003423">
    <property type="entry name" value="OMP_efflux"/>
</dbReference>
<evidence type="ECO:0000313" key="9">
    <source>
        <dbReference type="EMBL" id="GGC53100.1"/>
    </source>
</evidence>
<evidence type="ECO:0000256" key="4">
    <source>
        <dbReference type="ARBA" id="ARBA00022452"/>
    </source>
</evidence>
<keyword evidence="6" id="KW-0472">Membrane</keyword>
<keyword evidence="4" id="KW-1134">Transmembrane beta strand</keyword>
<organism evidence="9 10">
    <name type="scientific">Pedobacter quisquiliarum</name>
    <dbReference type="NCBI Taxonomy" id="1834438"/>
    <lineage>
        <taxon>Bacteria</taxon>
        <taxon>Pseudomonadati</taxon>
        <taxon>Bacteroidota</taxon>
        <taxon>Sphingobacteriia</taxon>
        <taxon>Sphingobacteriales</taxon>
        <taxon>Sphingobacteriaceae</taxon>
        <taxon>Pedobacter</taxon>
    </lineage>
</organism>
<dbReference type="EMBL" id="BMIL01000001">
    <property type="protein sequence ID" value="GGC53100.1"/>
    <property type="molecule type" value="Genomic_DNA"/>
</dbReference>
<dbReference type="AlphaFoldDB" id="A0A916X7W9"/>
<name>A0A916X7W9_9SPHI</name>
<feature type="coiled-coil region" evidence="8">
    <location>
        <begin position="212"/>
        <end position="244"/>
    </location>
</feature>
<evidence type="ECO:0000256" key="1">
    <source>
        <dbReference type="ARBA" id="ARBA00004442"/>
    </source>
</evidence>
<dbReference type="Proteomes" id="UP000651668">
    <property type="component" value="Unassembled WGS sequence"/>
</dbReference>
<evidence type="ECO:0000256" key="2">
    <source>
        <dbReference type="ARBA" id="ARBA00007613"/>
    </source>
</evidence>
<reference evidence="9" key="1">
    <citation type="journal article" date="2014" name="Int. J. Syst. Evol. Microbiol.">
        <title>Complete genome sequence of Corynebacterium casei LMG S-19264T (=DSM 44701T), isolated from a smear-ripened cheese.</title>
        <authorList>
            <consortium name="US DOE Joint Genome Institute (JGI-PGF)"/>
            <person name="Walter F."/>
            <person name="Albersmeier A."/>
            <person name="Kalinowski J."/>
            <person name="Ruckert C."/>
        </authorList>
    </citation>
    <scope>NUCLEOTIDE SEQUENCE</scope>
    <source>
        <strain evidence="9">CGMCC 1.15343</strain>
    </source>
</reference>
<evidence type="ECO:0000256" key="6">
    <source>
        <dbReference type="ARBA" id="ARBA00023136"/>
    </source>
</evidence>
<keyword evidence="7" id="KW-0998">Cell outer membrane</keyword>
<evidence type="ECO:0000313" key="10">
    <source>
        <dbReference type="Proteomes" id="UP000651668"/>
    </source>
</evidence>
<dbReference type="SUPFAM" id="SSF56954">
    <property type="entry name" value="Outer membrane efflux proteins (OEP)"/>
    <property type="match status" value="1"/>
</dbReference>
<reference evidence="9" key="2">
    <citation type="submission" date="2020-09" db="EMBL/GenBank/DDBJ databases">
        <authorList>
            <person name="Sun Q."/>
            <person name="Zhou Y."/>
        </authorList>
    </citation>
    <scope>NUCLEOTIDE SEQUENCE</scope>
    <source>
        <strain evidence="9">CGMCC 1.15343</strain>
    </source>
</reference>
<dbReference type="Pfam" id="PF02321">
    <property type="entry name" value="OEP"/>
    <property type="match status" value="1"/>
</dbReference>
<dbReference type="PANTHER" id="PTHR30026:SF20">
    <property type="entry name" value="OUTER MEMBRANE PROTEIN TOLC"/>
    <property type="match status" value="1"/>
</dbReference>
<dbReference type="GO" id="GO:0009279">
    <property type="term" value="C:cell outer membrane"/>
    <property type="evidence" value="ECO:0007669"/>
    <property type="project" value="UniProtKB-SubCell"/>
</dbReference>
<accession>A0A916X7W9</accession>
<evidence type="ECO:0000256" key="3">
    <source>
        <dbReference type="ARBA" id="ARBA00022448"/>
    </source>
</evidence>
<sequence length="400" mass="45000">MAGNYEKLKQANTNLTLAALNIRAEKLGRLPLIYGDANLQRNLITPSTPVPAIAFNPNAAPGEILPLKFATDWSAKAGIQFSMDVFNPQNKLSLKTAALDSKAAQLDYAQTLQDWKKQATSAYAKVIISSKQYLEAIADSTRYAAIVQITADRQRAGRMTTVELNKAKQELLNKQTQLHEAYRVLQVANIELSKFADVSGYTQLSSSTGDIISRLKGEHTNLQLESLRLEQQKVELQLRSLKIEALPTFTLNAFYGSQFYSNSLTLWNNNNWFGNSYVNMGIRLPISETVDRSLKRKQLGLQNQLLSSQYREEQSLEAANRRQQQLNIQQADKVLQNAKAIEQLSAENVNLVQEQYKAGRILLSELNEALSAHFKNMQNVWQAEYDQLITVLELYGNEKA</sequence>
<dbReference type="Gene3D" id="1.20.1600.10">
    <property type="entry name" value="Outer membrane efflux proteins (OEP)"/>
    <property type="match status" value="1"/>
</dbReference>
<dbReference type="GO" id="GO:0015288">
    <property type="term" value="F:porin activity"/>
    <property type="evidence" value="ECO:0007669"/>
    <property type="project" value="TreeGrafter"/>
</dbReference>
<dbReference type="InterPro" id="IPR051906">
    <property type="entry name" value="TolC-like"/>
</dbReference>
<evidence type="ECO:0000256" key="7">
    <source>
        <dbReference type="ARBA" id="ARBA00023237"/>
    </source>
</evidence>
<comment type="caution">
    <text evidence="9">The sequence shown here is derived from an EMBL/GenBank/DDBJ whole genome shotgun (WGS) entry which is preliminary data.</text>
</comment>
<dbReference type="PANTHER" id="PTHR30026">
    <property type="entry name" value="OUTER MEMBRANE PROTEIN TOLC"/>
    <property type="match status" value="1"/>
</dbReference>
<dbReference type="GO" id="GO:0015562">
    <property type="term" value="F:efflux transmembrane transporter activity"/>
    <property type="evidence" value="ECO:0007669"/>
    <property type="project" value="InterPro"/>
</dbReference>
<comment type="similarity">
    <text evidence="2">Belongs to the outer membrane factor (OMF) (TC 1.B.17) family.</text>
</comment>
<keyword evidence="10" id="KW-1185">Reference proteome</keyword>
<evidence type="ECO:0000256" key="5">
    <source>
        <dbReference type="ARBA" id="ARBA00022692"/>
    </source>
</evidence>
<keyword evidence="3" id="KW-0813">Transport</keyword>
<comment type="subcellular location">
    <subcellularLocation>
        <location evidence="1">Cell outer membrane</location>
    </subcellularLocation>
</comment>
<keyword evidence="5" id="KW-0812">Transmembrane</keyword>
<evidence type="ECO:0000256" key="8">
    <source>
        <dbReference type="SAM" id="Coils"/>
    </source>
</evidence>
<protein>
    <recommendedName>
        <fullName evidence="11">Outer membrane protein TolC</fullName>
    </recommendedName>
</protein>
<proteinExistence type="inferred from homology"/>
<dbReference type="GO" id="GO:1990281">
    <property type="term" value="C:efflux pump complex"/>
    <property type="evidence" value="ECO:0007669"/>
    <property type="project" value="TreeGrafter"/>
</dbReference>
<evidence type="ECO:0008006" key="11">
    <source>
        <dbReference type="Google" id="ProtNLM"/>
    </source>
</evidence>
<keyword evidence="8" id="KW-0175">Coiled coil</keyword>